<dbReference type="Pfam" id="PF06167">
    <property type="entry name" value="Peptidase_M90"/>
    <property type="match status" value="1"/>
</dbReference>
<evidence type="ECO:0008006" key="3">
    <source>
        <dbReference type="Google" id="ProtNLM"/>
    </source>
</evidence>
<proteinExistence type="predicted"/>
<dbReference type="EMBL" id="CP000383">
    <property type="protein sequence ID" value="ABG57819.1"/>
    <property type="molecule type" value="Genomic_DNA"/>
</dbReference>
<dbReference type="CDD" id="cd20169">
    <property type="entry name" value="Peptidase_M90_mtfA"/>
    <property type="match status" value="1"/>
</dbReference>
<reference evidence="1 2" key="1">
    <citation type="journal article" date="2007" name="Appl. Environ. Microbiol.">
        <title>Genome sequence of the cellulolytic gliding bacterium Cytophaga hutchinsonii.</title>
        <authorList>
            <person name="Xie G."/>
            <person name="Bruce D.C."/>
            <person name="Challacombe J.F."/>
            <person name="Chertkov O."/>
            <person name="Detter J.C."/>
            <person name="Gilna P."/>
            <person name="Han C.S."/>
            <person name="Lucas S."/>
            <person name="Misra M."/>
            <person name="Myers G.L."/>
            <person name="Richardson P."/>
            <person name="Tapia R."/>
            <person name="Thayer N."/>
            <person name="Thompson L.S."/>
            <person name="Brettin T.S."/>
            <person name="Henrissat B."/>
            <person name="Wilson D.B."/>
            <person name="McBride M.J."/>
        </authorList>
    </citation>
    <scope>NUCLEOTIDE SEQUENCE [LARGE SCALE GENOMIC DNA]</scope>
    <source>
        <strain evidence="2">ATCC 33406 / DSM 1761 / CIP 103989 / NBRC 15051 / NCIMB 9469 / D465</strain>
    </source>
</reference>
<dbReference type="Gene3D" id="1.10.472.150">
    <property type="entry name" value="Glucose-regulated metallo-peptidase M90, N-terminal domain"/>
    <property type="match status" value="1"/>
</dbReference>
<dbReference type="GO" id="GO:0005829">
    <property type="term" value="C:cytosol"/>
    <property type="evidence" value="ECO:0007669"/>
    <property type="project" value="TreeGrafter"/>
</dbReference>
<gene>
    <name evidence="1" type="ordered locus">CHU_0532</name>
</gene>
<accession>A0A6N4SNF5</accession>
<dbReference type="PANTHER" id="PTHR30164:SF2">
    <property type="entry name" value="PROTEIN MTFA"/>
    <property type="match status" value="1"/>
</dbReference>
<dbReference type="RefSeq" id="WP_011583935.1">
    <property type="nucleotide sequence ID" value="NC_008255.1"/>
</dbReference>
<dbReference type="InterPro" id="IPR010384">
    <property type="entry name" value="MtfA_fam"/>
</dbReference>
<dbReference type="InterPro" id="IPR042252">
    <property type="entry name" value="MtfA_N"/>
</dbReference>
<dbReference type="InterPro" id="IPR024079">
    <property type="entry name" value="MetalloPept_cat_dom_sf"/>
</dbReference>
<dbReference type="PANTHER" id="PTHR30164">
    <property type="entry name" value="MTFA PEPTIDASE"/>
    <property type="match status" value="1"/>
</dbReference>
<dbReference type="KEGG" id="chu:CHU_0532"/>
<dbReference type="SUPFAM" id="SSF55486">
    <property type="entry name" value="Metalloproteases ('zincins'), catalytic domain"/>
    <property type="match status" value="1"/>
</dbReference>
<evidence type="ECO:0000313" key="1">
    <source>
        <dbReference type="EMBL" id="ABG57819.1"/>
    </source>
</evidence>
<sequence length="268" mass="30635">MFPIIVIAVLLFGLLFLFTQKKNKKVKIVLAQPFPEAWHAYLLQEVKFYAELSADDQVRFQNKVKKFFSDTAITGVKDLEVTDELKLLVAASAIIPVFLFDGWEYVNLSEVIIYDGAVEPNQTNDAESDGTLLGQVRPLQTRHVMLLSKQFLVQGFESMNGKSNVGIHEFAHLIDQADGTFDGIPKAFMPEELLKPWTKVMYAEIEKIAENRSDINPYALTNHAEFFAVVCEYFFENPEKFQEKHPQLYDLMNQIFKREEALTADGID</sequence>
<dbReference type="Gene3D" id="3.40.390.10">
    <property type="entry name" value="Collagenase (Catalytic Domain)"/>
    <property type="match status" value="1"/>
</dbReference>
<dbReference type="OrthoDB" id="9786424at2"/>
<organism evidence="1 2">
    <name type="scientific">Cytophaga hutchinsonii (strain ATCC 33406 / DSM 1761 / CIP 103989 / NBRC 15051 / NCIMB 9469 / D465)</name>
    <dbReference type="NCBI Taxonomy" id="269798"/>
    <lineage>
        <taxon>Bacteria</taxon>
        <taxon>Pseudomonadati</taxon>
        <taxon>Bacteroidota</taxon>
        <taxon>Cytophagia</taxon>
        <taxon>Cytophagales</taxon>
        <taxon>Cytophagaceae</taxon>
        <taxon>Cytophaga</taxon>
    </lineage>
</organism>
<name>A0A6N4SNF5_CYTH3</name>
<protein>
    <recommendedName>
        <fullName evidence="3">Peptidase</fullName>
    </recommendedName>
</protein>
<dbReference type="GO" id="GO:0004177">
    <property type="term" value="F:aminopeptidase activity"/>
    <property type="evidence" value="ECO:0007669"/>
    <property type="project" value="TreeGrafter"/>
</dbReference>
<dbReference type="GO" id="GO:0008237">
    <property type="term" value="F:metallopeptidase activity"/>
    <property type="evidence" value="ECO:0007669"/>
    <property type="project" value="InterPro"/>
</dbReference>
<keyword evidence="2" id="KW-1185">Reference proteome</keyword>
<dbReference type="Proteomes" id="UP000001822">
    <property type="component" value="Chromosome"/>
</dbReference>
<dbReference type="AlphaFoldDB" id="A0A6N4SNF5"/>
<evidence type="ECO:0000313" key="2">
    <source>
        <dbReference type="Proteomes" id="UP000001822"/>
    </source>
</evidence>